<evidence type="ECO:0000313" key="1">
    <source>
        <dbReference type="EMBL" id="ORA70035.1"/>
    </source>
</evidence>
<evidence type="ECO:0000313" key="2">
    <source>
        <dbReference type="Proteomes" id="UP000192801"/>
    </source>
</evidence>
<protein>
    <submittedName>
        <fullName evidence="1">Uncharacterized protein</fullName>
    </submittedName>
</protein>
<proteinExistence type="predicted"/>
<gene>
    <name evidence="1" type="ORF">BST26_12165</name>
</gene>
<dbReference type="RefSeq" id="WP_083031267.1">
    <property type="nucleotide sequence ID" value="NZ_AP022618.1"/>
</dbReference>
<dbReference type="STRING" id="444597.BST26_12165"/>
<dbReference type="AlphaFoldDB" id="A0A1X0DCA3"/>
<name>A0A1X0DCA3_9MYCO</name>
<accession>A0A1X0DCA3</accession>
<keyword evidence="2" id="KW-1185">Reference proteome</keyword>
<dbReference type="Proteomes" id="UP000192801">
    <property type="component" value="Unassembled WGS sequence"/>
</dbReference>
<dbReference type="OrthoDB" id="4871734at2"/>
<reference evidence="1 2" key="1">
    <citation type="submission" date="2016-12" db="EMBL/GenBank/DDBJ databases">
        <title>The new phylogeny of genus Mycobacterium.</title>
        <authorList>
            <person name="Tortoli E."/>
            <person name="Trovato A."/>
            <person name="Cirillo D.M."/>
        </authorList>
    </citation>
    <scope>NUCLEOTIDE SEQUENCE [LARGE SCALE GENOMIC DNA]</scope>
    <source>
        <strain evidence="1 2">DSM 45130</strain>
    </source>
</reference>
<dbReference type="EMBL" id="MVHS01000026">
    <property type="protein sequence ID" value="ORA70035.1"/>
    <property type="molecule type" value="Genomic_DNA"/>
</dbReference>
<comment type="caution">
    <text evidence="1">The sequence shown here is derived from an EMBL/GenBank/DDBJ whole genome shotgun (WGS) entry which is preliminary data.</text>
</comment>
<organism evidence="1 2">
    <name type="scientific">Mycolicibacterium insubricum</name>
    <dbReference type="NCBI Taxonomy" id="444597"/>
    <lineage>
        <taxon>Bacteria</taxon>
        <taxon>Bacillati</taxon>
        <taxon>Actinomycetota</taxon>
        <taxon>Actinomycetes</taxon>
        <taxon>Mycobacteriales</taxon>
        <taxon>Mycobacteriaceae</taxon>
        <taxon>Mycolicibacterium</taxon>
    </lineage>
</organism>
<sequence length="128" mass="13437">MRMVISFLVFVASAALGLFLASQFIDDVHLSLHPVGFVIAVLAYAVAQAVLSPFFAKMANRYAPAFLGGVGLISTLVALFIATLVPSGGLEIHGVGAWSVATVVVWLVTALATVLLPLLFVKKKAANR</sequence>